<dbReference type="Pfam" id="PF03992">
    <property type="entry name" value="ABM"/>
    <property type="match status" value="1"/>
</dbReference>
<organism evidence="2 3">
    <name type="scientific">Rubrobacter marinus</name>
    <dbReference type="NCBI Taxonomy" id="2653852"/>
    <lineage>
        <taxon>Bacteria</taxon>
        <taxon>Bacillati</taxon>
        <taxon>Actinomycetota</taxon>
        <taxon>Rubrobacteria</taxon>
        <taxon>Rubrobacterales</taxon>
        <taxon>Rubrobacteraceae</taxon>
        <taxon>Rubrobacter</taxon>
    </lineage>
</organism>
<evidence type="ECO:0000313" key="3">
    <source>
        <dbReference type="Proteomes" id="UP000502706"/>
    </source>
</evidence>
<dbReference type="AlphaFoldDB" id="A0A6G8PWT3"/>
<reference evidence="2 3" key="1">
    <citation type="submission" date="2019-10" db="EMBL/GenBank/DDBJ databases">
        <title>Rubrobacter sp nov SCSIO 52915 isolated from a deep-sea sediment in the South China Sea.</title>
        <authorList>
            <person name="Chen R.W."/>
        </authorList>
    </citation>
    <scope>NUCLEOTIDE SEQUENCE [LARGE SCALE GENOMIC DNA]</scope>
    <source>
        <strain evidence="2 3">SCSIO 52915</strain>
    </source>
</reference>
<dbReference type="KEGG" id="rmar:GBA65_09300"/>
<dbReference type="GO" id="GO:0004497">
    <property type="term" value="F:monooxygenase activity"/>
    <property type="evidence" value="ECO:0007669"/>
    <property type="project" value="UniProtKB-KW"/>
</dbReference>
<dbReference type="EMBL" id="CP045121">
    <property type="protein sequence ID" value="QIN78681.1"/>
    <property type="molecule type" value="Genomic_DNA"/>
</dbReference>
<dbReference type="Gene3D" id="3.30.70.100">
    <property type="match status" value="1"/>
</dbReference>
<dbReference type="InterPro" id="IPR007138">
    <property type="entry name" value="ABM_dom"/>
</dbReference>
<keyword evidence="2" id="KW-0560">Oxidoreductase</keyword>
<accession>A0A6G8PWT3</accession>
<gene>
    <name evidence="2" type="ORF">GBA65_09300</name>
</gene>
<dbReference type="PROSITE" id="PS51725">
    <property type="entry name" value="ABM"/>
    <property type="match status" value="1"/>
</dbReference>
<dbReference type="InterPro" id="IPR011008">
    <property type="entry name" value="Dimeric_a/b-barrel"/>
</dbReference>
<dbReference type="Proteomes" id="UP000502706">
    <property type="component" value="Chromosome"/>
</dbReference>
<protein>
    <submittedName>
        <fullName evidence="2">Antibiotic biosynthesis monooxygenase</fullName>
    </submittedName>
</protein>
<dbReference type="SUPFAM" id="SSF54909">
    <property type="entry name" value="Dimeric alpha+beta barrel"/>
    <property type="match status" value="1"/>
</dbReference>
<proteinExistence type="predicted"/>
<evidence type="ECO:0000313" key="2">
    <source>
        <dbReference type="EMBL" id="QIN78681.1"/>
    </source>
</evidence>
<evidence type="ECO:0000259" key="1">
    <source>
        <dbReference type="PROSITE" id="PS51725"/>
    </source>
</evidence>
<keyword evidence="2" id="KW-0503">Monooxygenase</keyword>
<keyword evidence="3" id="KW-1185">Reference proteome</keyword>
<sequence>MTGATVVAPDAPGGHRVVREIAYFEVQEGQGEGFIEAYNGVANVLNEASGSHGATLHRGIENPNSFTLIVEWDSVDAHTALTREPGFEDFGDAIGPYLAGRPEVRHVEAVG</sequence>
<feature type="domain" description="ABM" evidence="1">
    <location>
        <begin position="18"/>
        <end position="107"/>
    </location>
</feature>
<name>A0A6G8PWT3_9ACTN</name>